<evidence type="ECO:0000313" key="3">
    <source>
        <dbReference type="EMBL" id="KAF2257513.1"/>
    </source>
</evidence>
<comment type="similarity">
    <text evidence="1">Belongs to the cycloisomerase 2 family.</text>
</comment>
<dbReference type="InterPro" id="IPR011045">
    <property type="entry name" value="N2O_reductase_N"/>
</dbReference>
<feature type="signal peptide" evidence="2">
    <location>
        <begin position="1"/>
        <end position="17"/>
    </location>
</feature>
<evidence type="ECO:0000256" key="1">
    <source>
        <dbReference type="ARBA" id="ARBA00005564"/>
    </source>
</evidence>
<keyword evidence="2" id="KW-0732">Signal</keyword>
<comment type="caution">
    <text evidence="3">The sequence shown here is derived from an EMBL/GenBank/DDBJ whole genome shotgun (WGS) entry which is preliminary data.</text>
</comment>
<dbReference type="GO" id="GO:0016853">
    <property type="term" value="F:isomerase activity"/>
    <property type="evidence" value="ECO:0007669"/>
    <property type="project" value="UniProtKB-KW"/>
</dbReference>
<dbReference type="Proteomes" id="UP000800093">
    <property type="component" value="Unassembled WGS sequence"/>
</dbReference>
<proteinExistence type="inferred from homology"/>
<dbReference type="InterPro" id="IPR019405">
    <property type="entry name" value="Lactonase_7-beta_prop"/>
</dbReference>
<dbReference type="OrthoDB" id="9972196at2759"/>
<reference evidence="4" key="1">
    <citation type="journal article" date="2020" name="Stud. Mycol.">
        <title>101 Dothideomycetes genomes: A test case for predicting lifestyles and emergence of pathogens.</title>
        <authorList>
            <person name="Haridas S."/>
            <person name="Albert R."/>
            <person name="Binder M."/>
            <person name="Bloem J."/>
            <person name="LaButti K."/>
            <person name="Salamov A."/>
            <person name="Andreopoulos B."/>
            <person name="Baker S."/>
            <person name="Barry K."/>
            <person name="Bills G."/>
            <person name="Bluhm B."/>
            <person name="Cannon C."/>
            <person name="Castanera R."/>
            <person name="Culley D."/>
            <person name="Daum C."/>
            <person name="Ezra D."/>
            <person name="Gonzalez J."/>
            <person name="Henrissat B."/>
            <person name="Kuo A."/>
            <person name="Liang C."/>
            <person name="Lipzen A."/>
            <person name="Lutzoni F."/>
            <person name="Magnuson J."/>
            <person name="Mondo S."/>
            <person name="Nolan M."/>
            <person name="Ohm R."/>
            <person name="Pangilinan J."/>
            <person name="Park H.-J."/>
            <person name="Ramirez L."/>
            <person name="Alfaro M."/>
            <person name="Sun H."/>
            <person name="Tritt A."/>
            <person name="Yoshinaga Y."/>
            <person name="Zwiers L.-H."/>
            <person name="Turgeon B."/>
            <person name="Goodwin S."/>
            <person name="Spatafora J."/>
            <person name="Crous P."/>
            <person name="Grigoriev I."/>
        </authorList>
    </citation>
    <scope>NUCLEOTIDE SEQUENCE [LARGE SCALE GENOMIC DNA]</scope>
    <source>
        <strain evidence="4">CBS 304.66</strain>
    </source>
</reference>
<dbReference type="EMBL" id="ML986978">
    <property type="protein sequence ID" value="KAF2257513.1"/>
    <property type="molecule type" value="Genomic_DNA"/>
</dbReference>
<evidence type="ECO:0000313" key="4">
    <source>
        <dbReference type="Proteomes" id="UP000800093"/>
    </source>
</evidence>
<dbReference type="Gene3D" id="2.130.10.10">
    <property type="entry name" value="YVTN repeat-like/Quinoprotein amine dehydrogenase"/>
    <property type="match status" value="1"/>
</dbReference>
<dbReference type="GO" id="GO:0017057">
    <property type="term" value="F:6-phosphogluconolactonase activity"/>
    <property type="evidence" value="ECO:0007669"/>
    <property type="project" value="TreeGrafter"/>
</dbReference>
<evidence type="ECO:0000256" key="2">
    <source>
        <dbReference type="SAM" id="SignalP"/>
    </source>
</evidence>
<feature type="chain" id="PRO_5040355025" evidence="2">
    <location>
        <begin position="18"/>
        <end position="399"/>
    </location>
</feature>
<gene>
    <name evidence="3" type="ORF">CC78DRAFT_538484</name>
</gene>
<keyword evidence="4" id="KW-1185">Reference proteome</keyword>
<name>A0A9P4JVR1_9PLEO</name>
<dbReference type="InterPro" id="IPR050282">
    <property type="entry name" value="Cycloisomerase_2"/>
</dbReference>
<dbReference type="SUPFAM" id="SSF50974">
    <property type="entry name" value="Nitrous oxide reductase, N-terminal domain"/>
    <property type="match status" value="1"/>
</dbReference>
<sequence length="399" mass="42528">MALSTLLLASLASTATAVRLFTSSWPTDGKGNIVRAITFEPGLGYAYGRPSASLTTVSENSECGSTPTWLELDGSTLYCLNEGWAGAAPDDSFNTLTVSADGSLKLKASTKLPLPGAVANQFYNNKQAVALAHYGGGGISTLKALPDGSFSELQTFKFNASGPRPEQEASHVHEAVIDPTGKFLIFPDLGADVVRVYSIDENEITEKKSLQSKAASGPRHAVFWTPNAKPNVDATFLFVIHELDNTVVSYKVAYTDDSALAFTQVQSQGLYGDRETPEGSRAAELLLSPDNRFVIGSNRNATIMTVPNPDPKNATLIPSDTLVTFEPQKDGTLKFVGLAASGGSFPRHFNLNKEGNFVAVGNQNSGTLDIFKRDVKSGKICERVASLGGLGQLTNVRWA</sequence>
<dbReference type="AlphaFoldDB" id="A0A9P4JVR1"/>
<accession>A0A9P4JVR1</accession>
<dbReference type="PANTHER" id="PTHR30344:SF1">
    <property type="entry name" value="6-PHOSPHOGLUCONOLACTONASE"/>
    <property type="match status" value="1"/>
</dbReference>
<organism evidence="3 4">
    <name type="scientific">Lojkania enalia</name>
    <dbReference type="NCBI Taxonomy" id="147567"/>
    <lineage>
        <taxon>Eukaryota</taxon>
        <taxon>Fungi</taxon>
        <taxon>Dikarya</taxon>
        <taxon>Ascomycota</taxon>
        <taxon>Pezizomycotina</taxon>
        <taxon>Dothideomycetes</taxon>
        <taxon>Pleosporomycetidae</taxon>
        <taxon>Pleosporales</taxon>
        <taxon>Pleosporales incertae sedis</taxon>
        <taxon>Lojkania</taxon>
    </lineage>
</organism>
<dbReference type="InterPro" id="IPR015943">
    <property type="entry name" value="WD40/YVTN_repeat-like_dom_sf"/>
</dbReference>
<keyword evidence="3" id="KW-0413">Isomerase</keyword>
<dbReference type="Pfam" id="PF10282">
    <property type="entry name" value="Lactonase"/>
    <property type="match status" value="1"/>
</dbReference>
<protein>
    <submittedName>
        <fullName evidence="3">Isomerase YbhE</fullName>
    </submittedName>
</protein>
<dbReference type="PANTHER" id="PTHR30344">
    <property type="entry name" value="6-PHOSPHOGLUCONOLACTONASE-RELATED"/>
    <property type="match status" value="1"/>
</dbReference>